<accession>A0A167Y5U2</accession>
<comment type="caution">
    <text evidence="2">The sequence shown here is derived from an EMBL/GenBank/DDBJ whole genome shotgun (WGS) entry which is preliminary data.</text>
</comment>
<evidence type="ECO:0000313" key="3">
    <source>
        <dbReference type="Proteomes" id="UP000076874"/>
    </source>
</evidence>
<dbReference type="GO" id="GO:0000981">
    <property type="term" value="F:DNA-binding transcription factor activity, RNA polymerase II-specific"/>
    <property type="evidence" value="ECO:0007669"/>
    <property type="project" value="TreeGrafter"/>
</dbReference>
<dbReference type="InterPro" id="IPR052400">
    <property type="entry name" value="Zn2-C6_fungal_TF"/>
</dbReference>
<sequence length="362" mass="39974">MQHPLCARYYWEMVAFHHFAVATSHTLPGCHLPALHACWSVHAPRLALDDEPLFNQLVALACLHLMVTERDHHDILGLAACREVYLDAALRVHRETLGQLGCAHNRRTADAVSLTSILLIVDIVAGMQTRQLASDTNEYEPPVQWLRMVRGTRSVVLAACAQGASDEDNNGTDDAHSHLKTTTTMTVISTIKKSALYFADPVNFVTEDNLNQFRYLLPADDDNDDHRDGDGDDNDDDDDDAMGETKEAYRVTVAYVGAMRTAAEEANAPGGQPVLALCRRVMAFASVVPGRFAELVEQRAPRALVILAHFFALAAPAREVWWVGGMPVREVEAIYAHISPAMRPLMAWPLQAIASCKANREM</sequence>
<evidence type="ECO:0008006" key="4">
    <source>
        <dbReference type="Google" id="ProtNLM"/>
    </source>
</evidence>
<keyword evidence="3" id="KW-1185">Reference proteome</keyword>
<dbReference type="OrthoDB" id="3546279at2759"/>
<dbReference type="EMBL" id="AZHD01000003">
    <property type="protein sequence ID" value="OAA65877.1"/>
    <property type="molecule type" value="Genomic_DNA"/>
</dbReference>
<feature type="compositionally biased region" description="Acidic residues" evidence="1">
    <location>
        <begin position="230"/>
        <end position="242"/>
    </location>
</feature>
<protein>
    <recommendedName>
        <fullName evidence="4">C6 zinc finger domain containing protein</fullName>
    </recommendedName>
</protein>
<reference evidence="2 3" key="1">
    <citation type="journal article" date="2016" name="Genome Biol. Evol.">
        <title>Divergent and convergent evolution of fungal pathogenicity.</title>
        <authorList>
            <person name="Shang Y."/>
            <person name="Xiao G."/>
            <person name="Zheng P."/>
            <person name="Cen K."/>
            <person name="Zhan S."/>
            <person name="Wang C."/>
        </authorList>
    </citation>
    <scope>NUCLEOTIDE SEQUENCE [LARGE SCALE GENOMIC DNA]</scope>
    <source>
        <strain evidence="2 3">RCEF 264</strain>
    </source>
</reference>
<dbReference type="STRING" id="1081102.A0A167Y5U2"/>
<name>A0A167Y5U2_9HYPO</name>
<organism evidence="2 3">
    <name type="scientific">Niveomyces insectorum RCEF 264</name>
    <dbReference type="NCBI Taxonomy" id="1081102"/>
    <lineage>
        <taxon>Eukaryota</taxon>
        <taxon>Fungi</taxon>
        <taxon>Dikarya</taxon>
        <taxon>Ascomycota</taxon>
        <taxon>Pezizomycotina</taxon>
        <taxon>Sordariomycetes</taxon>
        <taxon>Hypocreomycetidae</taxon>
        <taxon>Hypocreales</taxon>
        <taxon>Cordycipitaceae</taxon>
        <taxon>Niveomyces</taxon>
    </lineage>
</organism>
<dbReference type="PANTHER" id="PTHR47657">
    <property type="entry name" value="STEROL REGULATORY ELEMENT-BINDING PROTEIN ECM22"/>
    <property type="match status" value="1"/>
</dbReference>
<evidence type="ECO:0000313" key="2">
    <source>
        <dbReference type="EMBL" id="OAA65877.1"/>
    </source>
</evidence>
<dbReference type="PANTHER" id="PTHR47657:SF14">
    <property type="entry name" value="ZN(2)-C6 FUNGAL-TYPE DOMAIN-CONTAINING PROTEIN"/>
    <property type="match status" value="1"/>
</dbReference>
<dbReference type="AlphaFoldDB" id="A0A167Y5U2"/>
<dbReference type="Proteomes" id="UP000076874">
    <property type="component" value="Unassembled WGS sequence"/>
</dbReference>
<gene>
    <name evidence="2" type="ORF">SPI_02664</name>
</gene>
<proteinExistence type="predicted"/>
<feature type="region of interest" description="Disordered" evidence="1">
    <location>
        <begin position="217"/>
        <end position="242"/>
    </location>
</feature>
<evidence type="ECO:0000256" key="1">
    <source>
        <dbReference type="SAM" id="MobiDB-lite"/>
    </source>
</evidence>